<feature type="transmembrane region" description="Helical" evidence="1">
    <location>
        <begin position="390"/>
        <end position="413"/>
    </location>
</feature>
<keyword evidence="1" id="KW-0812">Transmembrane</keyword>
<dbReference type="InterPro" id="IPR027463">
    <property type="entry name" value="AcrB_DN_DC_subdom"/>
</dbReference>
<proteinExistence type="predicted"/>
<dbReference type="PANTHER" id="PTHR32063">
    <property type="match status" value="1"/>
</dbReference>
<dbReference type="PRINTS" id="PR00702">
    <property type="entry name" value="ACRIFLAVINRP"/>
</dbReference>
<dbReference type="Gene3D" id="3.30.70.1430">
    <property type="entry name" value="Multidrug efflux transporter AcrB pore domain"/>
    <property type="match status" value="2"/>
</dbReference>
<protein>
    <submittedName>
        <fullName evidence="2">Multidrug efflux pump subunit AcrB</fullName>
    </submittedName>
</protein>
<feature type="transmembrane region" description="Helical" evidence="1">
    <location>
        <begin position="466"/>
        <end position="493"/>
    </location>
</feature>
<evidence type="ECO:0000313" key="3">
    <source>
        <dbReference type="Proteomes" id="UP001265700"/>
    </source>
</evidence>
<gene>
    <name evidence="2" type="ORF">J2W49_003797</name>
</gene>
<dbReference type="SUPFAM" id="SSF82714">
    <property type="entry name" value="Multidrug efflux transporter AcrB TolC docking domain, DN and DC subdomains"/>
    <property type="match status" value="2"/>
</dbReference>
<dbReference type="EMBL" id="JAVDWU010000009">
    <property type="protein sequence ID" value="MDR7151821.1"/>
    <property type="molecule type" value="Genomic_DNA"/>
</dbReference>
<organism evidence="2 3">
    <name type="scientific">Hydrogenophaga palleronii</name>
    <dbReference type="NCBI Taxonomy" id="65655"/>
    <lineage>
        <taxon>Bacteria</taxon>
        <taxon>Pseudomonadati</taxon>
        <taxon>Pseudomonadota</taxon>
        <taxon>Betaproteobacteria</taxon>
        <taxon>Burkholderiales</taxon>
        <taxon>Comamonadaceae</taxon>
        <taxon>Hydrogenophaga</taxon>
    </lineage>
</organism>
<feature type="transmembrane region" description="Helical" evidence="1">
    <location>
        <begin position="912"/>
        <end position="933"/>
    </location>
</feature>
<keyword evidence="1" id="KW-1133">Transmembrane helix</keyword>
<dbReference type="RefSeq" id="WP_310319938.1">
    <property type="nucleotide sequence ID" value="NZ_JAVDWU010000009.1"/>
</dbReference>
<dbReference type="InterPro" id="IPR001036">
    <property type="entry name" value="Acrflvin-R"/>
</dbReference>
<feature type="transmembrane region" description="Helical" evidence="1">
    <location>
        <begin position="341"/>
        <end position="359"/>
    </location>
</feature>
<sequence length="1033" mass="111206">MKLTQSALGASRLTFFVATLVLLAGVFAFLKFPSQEEPSTTIRDAMIFVANPGLPVERMEQLIARPLEERLRELPEIKHVVSTVRTGLAITQVTVHESHTDLQPIWQKVRAKLAEVSPQFPDGTLPAQVNDDFGRVAVASIAVTAPGFAMSEMREPLKRLRDQLYTLPGVQSVSFHGLQDERVYIEFDRVRLAGLGLGAPAVLQQLQQQNVVLSGGQVVLSGLNSALVASGEIVSLEALRQFVISVPQRSGSADATVRLGDIARIQVLPADPPDSAAVYQGEPAVVLGVSMRAGQNIQAFGESLKARVSELQQQLPAGFALDYVTFQADVVDHEMGKMNRVMGETIVIVMAVVVLFLGWRAGLVVGSIVPLTILGTLIAMQLLSIELHNVSMAAIIIALGLLVDNGIVIAEDIERRLAEGEDRREACIRAGQTLAIPLLTSSLVIIFAFSPFFFGNTSINEYLRPLVIVLALSLLGSWLFCLTVTPLLCYHFLKPSHHAAQADAPPESRFYRTYRRIIASVLNHKAVFLGAMALLLTGAMAMLASVPAGFLPPSDRPQYQMTLELQPGSDSRATLATVQAVSRWLSDKQANPEVTTSIGYVADGGPRIILGLNPPLPASHIGYFTVGVKDKDALDPMIERTRDWLAKSHPELRADVKRFSLGSNDSGAVAYRISGPDEDELRRLGGQLQTALRGMPGVVGVRDDWDQRVPRLDVQIDQPKARRLGITSEDVATSLGARFSGLAVSALRDGDTLVPLVVRGTAAERQRPEDLANSLIYPVTGAAPVPLSAIATVSVGSEPSVIRRRNLSRTLTVQGRSETQTAQQVVDQLAPTVAALVLPSGYRIELGAEIEEAAEANAALSEYLPHAAVAMLILFVWQFGSFRKLALILSIIPFALIGVAPALKIAGEPLGFMANFGLLSLAGIIVNNAVLLLERIEAELAAGNSRREAVIGAAVQRLRPIVMTKLTCVAGLVPLLLFGGPLWSGMAITIMGGLLLGTLVTLGLVPVMYELLFGLRRPRWLGHPDQPIPNAPQ</sequence>
<comment type="caution">
    <text evidence="2">The sequence shown here is derived from an EMBL/GenBank/DDBJ whole genome shotgun (WGS) entry which is preliminary data.</text>
</comment>
<dbReference type="Gene3D" id="3.30.70.1440">
    <property type="entry name" value="Multidrug efflux transporter AcrB pore domain"/>
    <property type="match status" value="1"/>
</dbReference>
<feature type="transmembrane region" description="Helical" evidence="1">
    <location>
        <begin position="990"/>
        <end position="1012"/>
    </location>
</feature>
<feature type="transmembrane region" description="Helical" evidence="1">
    <location>
        <begin position="966"/>
        <end position="984"/>
    </location>
</feature>
<name>A0ABU1WRA5_9BURK</name>
<dbReference type="Gene3D" id="3.30.2090.10">
    <property type="entry name" value="Multidrug efflux transporter AcrB TolC docking domain, DN and DC subdomains"/>
    <property type="match status" value="2"/>
</dbReference>
<feature type="transmembrane region" description="Helical" evidence="1">
    <location>
        <begin position="434"/>
        <end position="454"/>
    </location>
</feature>
<dbReference type="Pfam" id="PF00873">
    <property type="entry name" value="ACR_tran"/>
    <property type="match status" value="1"/>
</dbReference>
<dbReference type="Proteomes" id="UP001265700">
    <property type="component" value="Unassembled WGS sequence"/>
</dbReference>
<dbReference type="SUPFAM" id="SSF82866">
    <property type="entry name" value="Multidrug efflux transporter AcrB transmembrane domain"/>
    <property type="match status" value="2"/>
</dbReference>
<feature type="transmembrane region" description="Helical" evidence="1">
    <location>
        <begin position="863"/>
        <end position="880"/>
    </location>
</feature>
<evidence type="ECO:0000256" key="1">
    <source>
        <dbReference type="SAM" id="Phobius"/>
    </source>
</evidence>
<keyword evidence="1" id="KW-0472">Membrane</keyword>
<reference evidence="2 3" key="1">
    <citation type="submission" date="2023-07" db="EMBL/GenBank/DDBJ databases">
        <title>Sorghum-associated microbial communities from plants grown in Nebraska, USA.</title>
        <authorList>
            <person name="Schachtman D."/>
        </authorList>
    </citation>
    <scope>NUCLEOTIDE SEQUENCE [LARGE SCALE GENOMIC DNA]</scope>
    <source>
        <strain evidence="2 3">4249</strain>
    </source>
</reference>
<feature type="transmembrane region" description="Helical" evidence="1">
    <location>
        <begin position="887"/>
        <end position="906"/>
    </location>
</feature>
<dbReference type="Gene3D" id="3.30.70.1320">
    <property type="entry name" value="Multidrug efflux transporter AcrB pore domain like"/>
    <property type="match status" value="1"/>
</dbReference>
<dbReference type="SUPFAM" id="SSF82693">
    <property type="entry name" value="Multidrug efflux transporter AcrB pore domain, PN1, PN2, PC1 and PC2 subdomains"/>
    <property type="match status" value="2"/>
</dbReference>
<accession>A0ABU1WRA5</accession>
<feature type="transmembrane region" description="Helical" evidence="1">
    <location>
        <begin position="364"/>
        <end position="384"/>
    </location>
</feature>
<feature type="transmembrane region" description="Helical" evidence="1">
    <location>
        <begin position="526"/>
        <end position="551"/>
    </location>
</feature>
<dbReference type="Gene3D" id="1.20.1640.10">
    <property type="entry name" value="Multidrug efflux transporter AcrB transmembrane domain"/>
    <property type="match status" value="2"/>
</dbReference>
<dbReference type="PANTHER" id="PTHR32063:SF18">
    <property type="entry name" value="CATION EFFLUX SYSTEM PROTEIN"/>
    <property type="match status" value="1"/>
</dbReference>
<keyword evidence="3" id="KW-1185">Reference proteome</keyword>
<evidence type="ECO:0000313" key="2">
    <source>
        <dbReference type="EMBL" id="MDR7151821.1"/>
    </source>
</evidence>